<protein>
    <submittedName>
        <fullName evidence="2">Uncharacterized protein</fullName>
    </submittedName>
</protein>
<name>A0AAU6Q1K8_9DEIO</name>
<dbReference type="RefSeq" id="WP_339095683.1">
    <property type="nucleotide sequence ID" value="NZ_CP149782.1"/>
</dbReference>
<feature type="region of interest" description="Disordered" evidence="1">
    <location>
        <begin position="273"/>
        <end position="296"/>
    </location>
</feature>
<organism evidence="2">
    <name type="scientific">Deinococcus sp. VB142</name>
    <dbReference type="NCBI Taxonomy" id="3112952"/>
    <lineage>
        <taxon>Bacteria</taxon>
        <taxon>Thermotogati</taxon>
        <taxon>Deinococcota</taxon>
        <taxon>Deinococci</taxon>
        <taxon>Deinococcales</taxon>
        <taxon>Deinococcaceae</taxon>
        <taxon>Deinococcus</taxon>
    </lineage>
</organism>
<reference evidence="2" key="1">
    <citation type="submission" date="2024-03" db="EMBL/GenBank/DDBJ databases">
        <title>Deinococcus weizhi sp. nov., isolated from human skin.</title>
        <authorList>
            <person name="Wei Z."/>
            <person name="Tian F."/>
            <person name="Yang C."/>
            <person name="Xin L.T."/>
            <person name="Wen Z.J."/>
            <person name="Lan K.C."/>
            <person name="Yu L."/>
            <person name="Zhe W."/>
            <person name="Dan F.D."/>
            <person name="Jun W."/>
            <person name="Rui Z."/>
            <person name="Yong X.J."/>
            <person name="Ting Y."/>
            <person name="Wei X."/>
            <person name="Xu Z.G."/>
            <person name="Xin Z."/>
            <person name="Dong F.G."/>
            <person name="Ni X.M."/>
            <person name="Zheng M.G."/>
            <person name="Chun Y."/>
            <person name="Qian W.X."/>
        </authorList>
    </citation>
    <scope>NUCLEOTIDE SEQUENCE</scope>
    <source>
        <strain evidence="2">VB142</strain>
    </source>
</reference>
<dbReference type="EMBL" id="CP149782">
    <property type="protein sequence ID" value="WYF44472.1"/>
    <property type="molecule type" value="Genomic_DNA"/>
</dbReference>
<evidence type="ECO:0000256" key="1">
    <source>
        <dbReference type="SAM" id="MobiDB-lite"/>
    </source>
</evidence>
<sequence length="296" mass="34502">MQDVPKSLPPFTDLAYRMEFLTHTLDWGTQKTHYVRILVPPENGGYLPDVISGHYFGSRFIYDYSQNIPYAFHQNGKIFFGDIEQEKEDVPEYKLSQKITRELYQEGIMCYANYRAAEYSESVSKEDFLLIESEYLTEGNWESFISSNKHRRSRKIIGRYHSKDGAIYSLTQRVYHLESLSGRASLAPKTQRTEWQVKYPYILCEYSEVRACLMTIGLREYLREGKFTDFKDFNIAKIIQICPSWMRIDASIEIAEAEQEILEKAHYEGGDGRIMRDSSNGQFGSYPSFEGDDDSE</sequence>
<gene>
    <name evidence="2" type="ORF">WDJ50_13930</name>
</gene>
<evidence type="ECO:0000313" key="2">
    <source>
        <dbReference type="EMBL" id="WYF44472.1"/>
    </source>
</evidence>
<dbReference type="AlphaFoldDB" id="A0AAU6Q1K8"/>
<accession>A0AAU6Q1K8</accession>
<proteinExistence type="predicted"/>